<evidence type="ECO:0000256" key="2">
    <source>
        <dbReference type="ARBA" id="ARBA00023015"/>
    </source>
</evidence>
<gene>
    <name evidence="6" type="ORF">ACFSW8_01460</name>
</gene>
<comment type="similarity">
    <text evidence="1">Belongs to the sigma-70 factor family. ECF subfamily.</text>
</comment>
<dbReference type="Proteomes" id="UP001597389">
    <property type="component" value="Unassembled WGS sequence"/>
</dbReference>
<organism evidence="6 7">
    <name type="scientific">Rubritalea tangerina</name>
    <dbReference type="NCBI Taxonomy" id="430798"/>
    <lineage>
        <taxon>Bacteria</taxon>
        <taxon>Pseudomonadati</taxon>
        <taxon>Verrucomicrobiota</taxon>
        <taxon>Verrucomicrobiia</taxon>
        <taxon>Verrucomicrobiales</taxon>
        <taxon>Rubritaleaceae</taxon>
        <taxon>Rubritalea</taxon>
    </lineage>
</organism>
<dbReference type="SUPFAM" id="SSF88946">
    <property type="entry name" value="Sigma2 domain of RNA polymerase sigma factors"/>
    <property type="match status" value="1"/>
</dbReference>
<dbReference type="InterPro" id="IPR013324">
    <property type="entry name" value="RNA_pol_sigma_r3/r4-like"/>
</dbReference>
<proteinExistence type="inferred from homology"/>
<dbReference type="InterPro" id="IPR014284">
    <property type="entry name" value="RNA_pol_sigma-70_dom"/>
</dbReference>
<dbReference type="InterPro" id="IPR013325">
    <property type="entry name" value="RNA_pol_sigma_r2"/>
</dbReference>
<evidence type="ECO:0000313" key="7">
    <source>
        <dbReference type="Proteomes" id="UP001597389"/>
    </source>
</evidence>
<dbReference type="NCBIfam" id="TIGR02937">
    <property type="entry name" value="sigma70-ECF"/>
    <property type="match status" value="1"/>
</dbReference>
<dbReference type="Gene3D" id="1.10.10.10">
    <property type="entry name" value="Winged helix-like DNA-binding domain superfamily/Winged helix DNA-binding domain"/>
    <property type="match status" value="1"/>
</dbReference>
<keyword evidence="3" id="KW-0731">Sigma factor</keyword>
<name>A0ABW4Z6Q7_9BACT</name>
<protein>
    <submittedName>
        <fullName evidence="6">Sigma-70 family RNA polymerase sigma factor</fullName>
    </submittedName>
</protein>
<dbReference type="InterPro" id="IPR036388">
    <property type="entry name" value="WH-like_DNA-bd_sf"/>
</dbReference>
<dbReference type="SUPFAM" id="SSF88659">
    <property type="entry name" value="Sigma3 and sigma4 domains of RNA polymerase sigma factors"/>
    <property type="match status" value="1"/>
</dbReference>
<dbReference type="Pfam" id="PF04542">
    <property type="entry name" value="Sigma70_r2"/>
    <property type="match status" value="1"/>
</dbReference>
<evidence type="ECO:0000256" key="4">
    <source>
        <dbReference type="ARBA" id="ARBA00023163"/>
    </source>
</evidence>
<evidence type="ECO:0000256" key="1">
    <source>
        <dbReference type="ARBA" id="ARBA00010641"/>
    </source>
</evidence>
<comment type="caution">
    <text evidence="6">The sequence shown here is derived from an EMBL/GenBank/DDBJ whole genome shotgun (WGS) entry which is preliminary data.</text>
</comment>
<keyword evidence="7" id="KW-1185">Reference proteome</keyword>
<dbReference type="RefSeq" id="WP_377090013.1">
    <property type="nucleotide sequence ID" value="NZ_JBHSJL010000014.1"/>
</dbReference>
<dbReference type="PANTHER" id="PTHR43133:SF51">
    <property type="entry name" value="RNA POLYMERASE SIGMA FACTOR"/>
    <property type="match status" value="1"/>
</dbReference>
<keyword evidence="2" id="KW-0805">Transcription regulation</keyword>
<evidence type="ECO:0000256" key="3">
    <source>
        <dbReference type="ARBA" id="ARBA00023082"/>
    </source>
</evidence>
<dbReference type="Gene3D" id="1.10.1740.10">
    <property type="match status" value="1"/>
</dbReference>
<keyword evidence="4" id="KW-0804">Transcription</keyword>
<accession>A0ABW4Z6Q7</accession>
<sequence length="172" mass="20130">MSESEELDQKFISLITEHQAELTGYIRSLIPKMDGVQDVMQETNIIMWKKRHQLREISSFRAWAYKIAYFRTCTYIQKKKKGGTVFLEPDVLDQIATEYEYRSEEKIESEALTHCLAKLEAADRELITMHYEKHGGLKEYAETIKCSIGRLKHALIRIRGTLKICIEREIEA</sequence>
<evidence type="ECO:0000259" key="5">
    <source>
        <dbReference type="Pfam" id="PF04542"/>
    </source>
</evidence>
<dbReference type="PANTHER" id="PTHR43133">
    <property type="entry name" value="RNA POLYMERASE ECF-TYPE SIGMA FACTO"/>
    <property type="match status" value="1"/>
</dbReference>
<dbReference type="EMBL" id="JBHUJB010000009">
    <property type="protein sequence ID" value="MFD2157559.1"/>
    <property type="molecule type" value="Genomic_DNA"/>
</dbReference>
<dbReference type="InterPro" id="IPR039425">
    <property type="entry name" value="RNA_pol_sigma-70-like"/>
</dbReference>
<reference evidence="7" key="1">
    <citation type="journal article" date="2019" name="Int. J. Syst. Evol. Microbiol.">
        <title>The Global Catalogue of Microorganisms (GCM) 10K type strain sequencing project: providing services to taxonomists for standard genome sequencing and annotation.</title>
        <authorList>
            <consortium name="The Broad Institute Genomics Platform"/>
            <consortium name="The Broad Institute Genome Sequencing Center for Infectious Disease"/>
            <person name="Wu L."/>
            <person name="Ma J."/>
        </authorList>
    </citation>
    <scope>NUCLEOTIDE SEQUENCE [LARGE SCALE GENOMIC DNA]</scope>
    <source>
        <strain evidence="7">CCUG 57942</strain>
    </source>
</reference>
<feature type="domain" description="RNA polymerase sigma-70 region 2" evidence="5">
    <location>
        <begin position="14"/>
        <end position="80"/>
    </location>
</feature>
<dbReference type="InterPro" id="IPR007627">
    <property type="entry name" value="RNA_pol_sigma70_r2"/>
</dbReference>
<evidence type="ECO:0000313" key="6">
    <source>
        <dbReference type="EMBL" id="MFD2157559.1"/>
    </source>
</evidence>